<dbReference type="OMA" id="WTWETEL"/>
<keyword evidence="3" id="KW-1185">Reference proteome</keyword>
<dbReference type="Gramene" id="C.cajan_04765.t">
    <property type="protein sequence ID" value="C.cajan_04765.t.cds1"/>
    <property type="gene ID" value="C.cajan_04765"/>
</dbReference>
<gene>
    <name evidence="2" type="ORF">KK1_004885</name>
</gene>
<reference evidence="2 3" key="1">
    <citation type="journal article" date="2012" name="Nat. Biotechnol.">
        <title>Draft genome sequence of pigeonpea (Cajanus cajan), an orphan legume crop of resource-poor farmers.</title>
        <authorList>
            <person name="Varshney R.K."/>
            <person name="Chen W."/>
            <person name="Li Y."/>
            <person name="Bharti A.K."/>
            <person name="Saxena R.K."/>
            <person name="Schlueter J.A."/>
            <person name="Donoghue M.T."/>
            <person name="Azam S."/>
            <person name="Fan G."/>
            <person name="Whaley A.M."/>
            <person name="Farmer A.D."/>
            <person name="Sheridan J."/>
            <person name="Iwata A."/>
            <person name="Tuteja R."/>
            <person name="Penmetsa R.V."/>
            <person name="Wu W."/>
            <person name="Upadhyaya H.D."/>
            <person name="Yang S.P."/>
            <person name="Shah T."/>
            <person name="Saxena K.B."/>
            <person name="Michael T."/>
            <person name="McCombie W.R."/>
            <person name="Yang B."/>
            <person name="Zhang G."/>
            <person name="Yang H."/>
            <person name="Wang J."/>
            <person name="Spillane C."/>
            <person name="Cook D.R."/>
            <person name="May G.D."/>
            <person name="Xu X."/>
            <person name="Jackson S.A."/>
        </authorList>
    </citation>
    <scope>NUCLEOTIDE SEQUENCE [LARGE SCALE GENOMIC DNA]</scope>
    <source>
        <strain evidence="3">cv. Asha</strain>
    </source>
</reference>
<organism evidence="2 3">
    <name type="scientific">Cajanus cajan</name>
    <name type="common">Pigeon pea</name>
    <name type="synonym">Cajanus indicus</name>
    <dbReference type="NCBI Taxonomy" id="3821"/>
    <lineage>
        <taxon>Eukaryota</taxon>
        <taxon>Viridiplantae</taxon>
        <taxon>Streptophyta</taxon>
        <taxon>Embryophyta</taxon>
        <taxon>Tracheophyta</taxon>
        <taxon>Spermatophyta</taxon>
        <taxon>Magnoliopsida</taxon>
        <taxon>eudicotyledons</taxon>
        <taxon>Gunneridae</taxon>
        <taxon>Pentapetalae</taxon>
        <taxon>rosids</taxon>
        <taxon>fabids</taxon>
        <taxon>Fabales</taxon>
        <taxon>Fabaceae</taxon>
        <taxon>Papilionoideae</taxon>
        <taxon>50 kb inversion clade</taxon>
        <taxon>NPAAA clade</taxon>
        <taxon>indigoferoid/millettioid clade</taxon>
        <taxon>Phaseoleae</taxon>
        <taxon>Cajanus</taxon>
    </lineage>
</organism>
<evidence type="ECO:0000313" key="2">
    <source>
        <dbReference type="EMBL" id="KYP72297.1"/>
    </source>
</evidence>
<sequence length="106" mass="12536">MVVNWVSSENVRDVWTWETELAGLYSVKSTYTSLFQRQTVQLDETDWVWIWQTCLPTSIQFFLWQICYEALPTKEALVHRSIIDNNNCLVCNVHHETLMHCLLDCP</sequence>
<evidence type="ECO:0000313" key="3">
    <source>
        <dbReference type="Proteomes" id="UP000075243"/>
    </source>
</evidence>
<dbReference type="Pfam" id="PF13966">
    <property type="entry name" value="zf-RVT"/>
    <property type="match status" value="1"/>
</dbReference>
<name>A0A151TZ27_CAJCA</name>
<proteinExistence type="predicted"/>
<feature type="domain" description="Reverse transcriptase zinc-binding" evidence="1">
    <location>
        <begin position="25"/>
        <end position="106"/>
    </location>
</feature>
<dbReference type="Proteomes" id="UP000075243">
    <property type="component" value="Chromosome 2"/>
</dbReference>
<dbReference type="EMBL" id="CM003604">
    <property type="protein sequence ID" value="KYP72297.1"/>
    <property type="molecule type" value="Genomic_DNA"/>
</dbReference>
<accession>A0A151TZ27</accession>
<protein>
    <submittedName>
        <fullName evidence="2">Ribonuclease H protein At1g65750 family</fullName>
    </submittedName>
</protein>
<dbReference type="AlphaFoldDB" id="A0A151TZ27"/>
<dbReference type="InterPro" id="IPR026960">
    <property type="entry name" value="RVT-Znf"/>
</dbReference>
<evidence type="ECO:0000259" key="1">
    <source>
        <dbReference type="Pfam" id="PF13966"/>
    </source>
</evidence>